<organism evidence="10 11">
    <name type="scientific">Flavimobilis soli</name>
    <dbReference type="NCBI Taxonomy" id="442709"/>
    <lineage>
        <taxon>Bacteria</taxon>
        <taxon>Bacillati</taxon>
        <taxon>Actinomycetota</taxon>
        <taxon>Actinomycetes</taxon>
        <taxon>Micrococcales</taxon>
        <taxon>Jonesiaceae</taxon>
        <taxon>Flavimobilis</taxon>
    </lineage>
</organism>
<dbReference type="PANTHER" id="PTHR13767">
    <property type="entry name" value="TRNA-PSEUDOURIDINE SYNTHASE"/>
    <property type="match status" value="1"/>
</dbReference>
<dbReference type="HAMAP" id="MF_01080">
    <property type="entry name" value="TruB_bact"/>
    <property type="match status" value="1"/>
</dbReference>
<evidence type="ECO:0000256" key="2">
    <source>
        <dbReference type="ARBA" id="ARBA00005642"/>
    </source>
</evidence>
<evidence type="ECO:0000313" key="10">
    <source>
        <dbReference type="EMBL" id="PFG35941.1"/>
    </source>
</evidence>
<dbReference type="CDD" id="cd02573">
    <property type="entry name" value="PseudoU_synth_EcTruB"/>
    <property type="match status" value="1"/>
</dbReference>
<dbReference type="GO" id="GO:0160148">
    <property type="term" value="F:tRNA pseudouridine(55) synthase activity"/>
    <property type="evidence" value="ECO:0007669"/>
    <property type="project" value="UniProtKB-EC"/>
</dbReference>
<dbReference type="Pfam" id="PF01509">
    <property type="entry name" value="TruB_N"/>
    <property type="match status" value="1"/>
</dbReference>
<dbReference type="Proteomes" id="UP000221394">
    <property type="component" value="Unassembled WGS sequence"/>
</dbReference>
<dbReference type="FunFam" id="3.30.2350.10:FF:000011">
    <property type="entry name" value="tRNA pseudouridine synthase B"/>
    <property type="match status" value="1"/>
</dbReference>
<dbReference type="SUPFAM" id="SSF88697">
    <property type="entry name" value="PUA domain-like"/>
    <property type="match status" value="1"/>
</dbReference>
<protein>
    <recommendedName>
        <fullName evidence="5">tRNA pseudouridine synthase B</fullName>
        <ecNumber evidence="5">5.4.99.25</ecNumber>
    </recommendedName>
    <alternativeName>
        <fullName evidence="5">tRNA pseudouridine(55) synthase</fullName>
        <shortName evidence="5">Psi55 synthase</shortName>
    </alternativeName>
    <alternativeName>
        <fullName evidence="5">tRNA pseudouridylate synthase</fullName>
    </alternativeName>
    <alternativeName>
        <fullName evidence="5">tRNA-uridine isomerase</fullName>
    </alternativeName>
</protein>
<comment type="catalytic activity">
    <reaction evidence="1 5">
        <text>uridine(55) in tRNA = pseudouridine(55) in tRNA</text>
        <dbReference type="Rhea" id="RHEA:42532"/>
        <dbReference type="Rhea" id="RHEA-COMP:10101"/>
        <dbReference type="Rhea" id="RHEA-COMP:10102"/>
        <dbReference type="ChEBI" id="CHEBI:65314"/>
        <dbReference type="ChEBI" id="CHEBI:65315"/>
        <dbReference type="EC" id="5.4.99.25"/>
    </reaction>
</comment>
<dbReference type="Pfam" id="PF16198">
    <property type="entry name" value="TruB_C_2"/>
    <property type="match status" value="1"/>
</dbReference>
<dbReference type="GO" id="GO:0003723">
    <property type="term" value="F:RNA binding"/>
    <property type="evidence" value="ECO:0007669"/>
    <property type="project" value="InterPro"/>
</dbReference>
<evidence type="ECO:0000259" key="9">
    <source>
        <dbReference type="Pfam" id="PF16198"/>
    </source>
</evidence>
<dbReference type="InterPro" id="IPR002501">
    <property type="entry name" value="PsdUridine_synth_N"/>
</dbReference>
<keyword evidence="4 5" id="KW-0413">Isomerase</keyword>
<evidence type="ECO:0000256" key="6">
    <source>
        <dbReference type="SAM" id="MobiDB-lite"/>
    </source>
</evidence>
<dbReference type="InterPro" id="IPR015947">
    <property type="entry name" value="PUA-like_sf"/>
</dbReference>
<reference evidence="10 11" key="1">
    <citation type="submission" date="2017-10" db="EMBL/GenBank/DDBJ databases">
        <title>Sequencing the genomes of 1000 actinobacteria strains.</title>
        <authorList>
            <person name="Klenk H.-P."/>
        </authorList>
    </citation>
    <scope>NUCLEOTIDE SEQUENCE [LARGE SCALE GENOMIC DNA]</scope>
    <source>
        <strain evidence="10 11">DSM 21574</strain>
    </source>
</reference>
<dbReference type="Pfam" id="PF09142">
    <property type="entry name" value="TruB_C"/>
    <property type="match status" value="1"/>
</dbReference>
<dbReference type="SUPFAM" id="SSF55120">
    <property type="entry name" value="Pseudouridine synthase"/>
    <property type="match status" value="1"/>
</dbReference>
<keyword evidence="3 5" id="KW-0819">tRNA processing</keyword>
<dbReference type="RefSeq" id="WP_098457174.1">
    <property type="nucleotide sequence ID" value="NZ_PDJH01000001.1"/>
</dbReference>
<feature type="domain" description="tRNA pseudouridine synthase II TruB subfamily 2 C-terminal" evidence="8">
    <location>
        <begin position="259"/>
        <end position="315"/>
    </location>
</feature>
<evidence type="ECO:0000313" key="11">
    <source>
        <dbReference type="Proteomes" id="UP000221394"/>
    </source>
</evidence>
<feature type="domain" description="Pseudouridine synthase II N-terminal" evidence="7">
    <location>
        <begin position="42"/>
        <end position="196"/>
    </location>
</feature>
<feature type="active site" description="Nucleophile" evidence="5">
    <location>
        <position position="55"/>
    </location>
</feature>
<name>A0A2A9EBK9_9MICO</name>
<dbReference type="NCBIfam" id="TIGR00431">
    <property type="entry name" value="TruB"/>
    <property type="match status" value="1"/>
</dbReference>
<dbReference type="GO" id="GO:0031119">
    <property type="term" value="P:tRNA pseudouridine synthesis"/>
    <property type="evidence" value="ECO:0007669"/>
    <property type="project" value="UniProtKB-UniRule"/>
</dbReference>
<dbReference type="InterPro" id="IPR032819">
    <property type="entry name" value="TruB_C"/>
</dbReference>
<dbReference type="PANTHER" id="PTHR13767:SF2">
    <property type="entry name" value="PSEUDOURIDYLATE SYNTHASE TRUB1"/>
    <property type="match status" value="1"/>
</dbReference>
<evidence type="ECO:0000259" key="8">
    <source>
        <dbReference type="Pfam" id="PF09142"/>
    </source>
</evidence>
<dbReference type="AlphaFoldDB" id="A0A2A9EBK9"/>
<dbReference type="EC" id="5.4.99.25" evidence="5"/>
<dbReference type="InterPro" id="IPR020103">
    <property type="entry name" value="PsdUridine_synth_cat_dom_sf"/>
</dbReference>
<accession>A0A2A9EBK9</accession>
<dbReference type="InterPro" id="IPR036974">
    <property type="entry name" value="PUA_sf"/>
</dbReference>
<dbReference type="GO" id="GO:1990481">
    <property type="term" value="P:mRNA pseudouridine synthesis"/>
    <property type="evidence" value="ECO:0007669"/>
    <property type="project" value="TreeGrafter"/>
</dbReference>
<proteinExistence type="inferred from homology"/>
<dbReference type="Gene3D" id="3.30.2350.10">
    <property type="entry name" value="Pseudouridine synthase"/>
    <property type="match status" value="1"/>
</dbReference>
<sequence>MTPSPQRRPDTRTWPPAPDGILVVDKPFGWTSHDVVAKVRYLARTRKVGHAGTLDPMATGALVIGIGRATRLLTYVVGADKEYRATIRLGETTTTDDAQGDQVAVVDASSVTEDAVRDGVARLTGDILQVPSTVSAIKVDGKRAYALARSGETVELDARPVTVARFDVLELRRVDVDGRSVLDVDVVVACSSGTYVRALARDLGTDLGVGGHLTMLRRTRVGGYAVEDAPTVDELVVAAQERDEALPVLPLARAARAIMASRELTDVEVVELLHGRRIARQGEEEGAPVAAVAPDGSLVAVTEVAGEKLQPLAVLGTLEDLAARTSGTTVPDRAGATRGQEQP</sequence>
<dbReference type="Gene3D" id="2.30.130.10">
    <property type="entry name" value="PUA domain"/>
    <property type="match status" value="1"/>
</dbReference>
<comment type="similarity">
    <text evidence="2 5">Belongs to the pseudouridine synthase TruB family. Type 1 subfamily.</text>
</comment>
<feature type="domain" description="tRNA pseudouridylate synthase B C-terminal" evidence="9">
    <location>
        <begin position="197"/>
        <end position="243"/>
    </location>
</feature>
<evidence type="ECO:0000256" key="3">
    <source>
        <dbReference type="ARBA" id="ARBA00022694"/>
    </source>
</evidence>
<evidence type="ECO:0000256" key="4">
    <source>
        <dbReference type="ARBA" id="ARBA00023235"/>
    </source>
</evidence>
<dbReference type="EMBL" id="PDJH01000001">
    <property type="protein sequence ID" value="PFG35941.1"/>
    <property type="molecule type" value="Genomic_DNA"/>
</dbReference>
<dbReference type="OrthoDB" id="9802309at2"/>
<keyword evidence="11" id="KW-1185">Reference proteome</keyword>
<evidence type="ECO:0000256" key="5">
    <source>
        <dbReference type="HAMAP-Rule" id="MF_01080"/>
    </source>
</evidence>
<dbReference type="InterPro" id="IPR015225">
    <property type="entry name" value="tRNA_psdUridine_synth_fam2_C"/>
</dbReference>
<evidence type="ECO:0000256" key="1">
    <source>
        <dbReference type="ARBA" id="ARBA00000385"/>
    </source>
</evidence>
<comment type="function">
    <text evidence="5">Responsible for synthesis of pseudouridine from uracil-55 in the psi GC loop of transfer RNAs.</text>
</comment>
<comment type="caution">
    <text evidence="10">The sequence shown here is derived from an EMBL/GenBank/DDBJ whole genome shotgun (WGS) entry which is preliminary data.</text>
</comment>
<gene>
    <name evidence="5" type="primary">truB</name>
    <name evidence="10" type="ORF">ATL41_0642</name>
</gene>
<evidence type="ECO:0000259" key="7">
    <source>
        <dbReference type="Pfam" id="PF01509"/>
    </source>
</evidence>
<feature type="region of interest" description="Disordered" evidence="6">
    <location>
        <begin position="321"/>
        <end position="343"/>
    </location>
</feature>
<dbReference type="InterPro" id="IPR014780">
    <property type="entry name" value="tRNA_psdUridine_synth_TruB"/>
</dbReference>